<dbReference type="HAMAP" id="MF_01366">
    <property type="entry name" value="Ribosomal_uL13"/>
    <property type="match status" value="1"/>
</dbReference>
<dbReference type="Proteomes" id="UP000533017">
    <property type="component" value="Unassembled WGS sequence"/>
</dbReference>
<evidence type="ECO:0000256" key="1">
    <source>
        <dbReference type="ARBA" id="ARBA00006227"/>
    </source>
</evidence>
<dbReference type="InterPro" id="IPR005822">
    <property type="entry name" value="Ribosomal_uL13"/>
</dbReference>
<dbReference type="PIRSF" id="PIRSF002181">
    <property type="entry name" value="Ribosomal_L13"/>
    <property type="match status" value="1"/>
</dbReference>
<keyword evidence="3 5" id="KW-0687">Ribonucleoprotein</keyword>
<dbReference type="Pfam" id="PF00572">
    <property type="entry name" value="Ribosomal_L13"/>
    <property type="match status" value="1"/>
</dbReference>
<dbReference type="STRING" id="504797.SAMN05421678_1097"/>
<dbReference type="GO" id="GO:0017148">
    <property type="term" value="P:negative regulation of translation"/>
    <property type="evidence" value="ECO:0007669"/>
    <property type="project" value="TreeGrafter"/>
</dbReference>
<reference evidence="6 9" key="2">
    <citation type="submission" date="2020-07" db="EMBL/GenBank/DDBJ databases">
        <title>Sequencing the genomes of 1000 actinobacteria strains.</title>
        <authorList>
            <person name="Klenk H.-P."/>
        </authorList>
    </citation>
    <scope>NUCLEOTIDE SEQUENCE [LARGE SCALE GENOMIC DNA]</scope>
    <source>
        <strain evidence="6 9">DSM 45117</strain>
    </source>
</reference>
<evidence type="ECO:0000313" key="8">
    <source>
        <dbReference type="Proteomes" id="UP000199052"/>
    </source>
</evidence>
<dbReference type="EMBL" id="JACBZA010000001">
    <property type="protein sequence ID" value="NYH84724.1"/>
    <property type="molecule type" value="Genomic_DNA"/>
</dbReference>
<dbReference type="NCBIfam" id="TIGR01066">
    <property type="entry name" value="rplM_bact"/>
    <property type="match status" value="1"/>
</dbReference>
<evidence type="ECO:0000256" key="4">
    <source>
        <dbReference type="ARBA" id="ARBA00035201"/>
    </source>
</evidence>
<evidence type="ECO:0000256" key="5">
    <source>
        <dbReference type="HAMAP-Rule" id="MF_01366"/>
    </source>
</evidence>
<comment type="function">
    <text evidence="5">This protein is one of the early assembly proteins of the 50S ribosomal subunit, although it is not seen to bind rRNA by itself. It is important during the early stages of 50S assembly.</text>
</comment>
<dbReference type="PANTHER" id="PTHR11545">
    <property type="entry name" value="RIBOSOMAL PROTEIN L13"/>
    <property type="match status" value="1"/>
</dbReference>
<dbReference type="Proteomes" id="UP000199052">
    <property type="component" value="Unassembled WGS sequence"/>
</dbReference>
<keyword evidence="2 5" id="KW-0689">Ribosomal protein</keyword>
<keyword evidence="9" id="KW-1185">Reference proteome</keyword>
<dbReference type="FunFam" id="3.90.1180.10:FF:000001">
    <property type="entry name" value="50S ribosomal protein L13"/>
    <property type="match status" value="1"/>
</dbReference>
<organism evidence="7 8">
    <name type="scientific">Actinopolymorpha cephalotaxi</name>
    <dbReference type="NCBI Taxonomy" id="504797"/>
    <lineage>
        <taxon>Bacteria</taxon>
        <taxon>Bacillati</taxon>
        <taxon>Actinomycetota</taxon>
        <taxon>Actinomycetes</taxon>
        <taxon>Propionibacteriales</taxon>
        <taxon>Actinopolymorphaceae</taxon>
        <taxon>Actinopolymorpha</taxon>
    </lineage>
</organism>
<comment type="subunit">
    <text evidence="5">Part of the 50S ribosomal subunit.</text>
</comment>
<protein>
    <recommendedName>
        <fullName evidence="4 5">Large ribosomal subunit protein uL13</fullName>
    </recommendedName>
</protein>
<dbReference type="GO" id="GO:0003735">
    <property type="term" value="F:structural constituent of ribosome"/>
    <property type="evidence" value="ECO:0007669"/>
    <property type="project" value="InterPro"/>
</dbReference>
<accession>A0A1I2V6Q5</accession>
<evidence type="ECO:0000256" key="2">
    <source>
        <dbReference type="ARBA" id="ARBA00022980"/>
    </source>
</evidence>
<dbReference type="InterPro" id="IPR036899">
    <property type="entry name" value="Ribosomal_uL13_sf"/>
</dbReference>
<evidence type="ECO:0000256" key="3">
    <source>
        <dbReference type="ARBA" id="ARBA00023274"/>
    </source>
</evidence>
<dbReference type="GO" id="GO:0022625">
    <property type="term" value="C:cytosolic large ribosomal subunit"/>
    <property type="evidence" value="ECO:0007669"/>
    <property type="project" value="TreeGrafter"/>
</dbReference>
<sequence length="150" mass="16704">MRTYSPKPGDVPREWHVIDASDVVLGRLASQAATLLRGKHKPTFAPHVDTGDFVVIVNAEKVALSGNKRETKFAYRHSGYPGGLSAVPYGELLEKDPRKAIERAVWGMLPKNRLSRKLLKKLKVYAGPNHPHQAQQPQTYAITQITQISQ</sequence>
<dbReference type="RefSeq" id="WP_092884115.1">
    <property type="nucleotide sequence ID" value="NZ_FOOI01000009.1"/>
</dbReference>
<dbReference type="AlphaFoldDB" id="A0A1I2V6Q5"/>
<dbReference type="PANTHER" id="PTHR11545:SF2">
    <property type="entry name" value="LARGE RIBOSOMAL SUBUNIT PROTEIN UL13M"/>
    <property type="match status" value="1"/>
</dbReference>
<evidence type="ECO:0000313" key="6">
    <source>
        <dbReference type="EMBL" id="NYH84724.1"/>
    </source>
</evidence>
<dbReference type="OrthoDB" id="9801330at2"/>
<evidence type="ECO:0000313" key="7">
    <source>
        <dbReference type="EMBL" id="SFG83877.1"/>
    </source>
</evidence>
<dbReference type="EMBL" id="FOOI01000009">
    <property type="protein sequence ID" value="SFG83877.1"/>
    <property type="molecule type" value="Genomic_DNA"/>
</dbReference>
<dbReference type="SUPFAM" id="SSF52161">
    <property type="entry name" value="Ribosomal protein L13"/>
    <property type="match status" value="1"/>
</dbReference>
<evidence type="ECO:0000313" key="9">
    <source>
        <dbReference type="Proteomes" id="UP000533017"/>
    </source>
</evidence>
<name>A0A1I2V6Q5_9ACTN</name>
<dbReference type="Gene3D" id="3.90.1180.10">
    <property type="entry name" value="Ribosomal protein L13"/>
    <property type="match status" value="1"/>
</dbReference>
<dbReference type="GO" id="GO:0006412">
    <property type="term" value="P:translation"/>
    <property type="evidence" value="ECO:0007669"/>
    <property type="project" value="UniProtKB-UniRule"/>
</dbReference>
<proteinExistence type="inferred from homology"/>
<comment type="similarity">
    <text evidence="1 5">Belongs to the universal ribosomal protein uL13 family.</text>
</comment>
<dbReference type="GO" id="GO:0003729">
    <property type="term" value="F:mRNA binding"/>
    <property type="evidence" value="ECO:0007669"/>
    <property type="project" value="UniProtKB-ARBA"/>
</dbReference>
<dbReference type="InterPro" id="IPR005823">
    <property type="entry name" value="Ribosomal_uL13_bac-type"/>
</dbReference>
<dbReference type="CDD" id="cd00392">
    <property type="entry name" value="Ribosomal_L13"/>
    <property type="match status" value="1"/>
</dbReference>
<reference evidence="7 8" key="1">
    <citation type="submission" date="2016-10" db="EMBL/GenBank/DDBJ databases">
        <authorList>
            <person name="de Groot N.N."/>
        </authorList>
    </citation>
    <scope>NUCLEOTIDE SEQUENCE [LARGE SCALE GENOMIC DNA]</scope>
    <source>
        <strain evidence="7 8">CPCC 202808</strain>
    </source>
</reference>
<gene>
    <name evidence="5" type="primary">rplM</name>
    <name evidence="6" type="ORF">FHR37_003575</name>
    <name evidence="7" type="ORF">SAMN05421678_1097</name>
</gene>